<dbReference type="EMBL" id="LSRX01000033">
    <property type="protein sequence ID" value="OLQ13081.1"/>
    <property type="molecule type" value="Genomic_DNA"/>
</dbReference>
<comment type="caution">
    <text evidence="1">The sequence shown here is derived from an EMBL/GenBank/DDBJ whole genome shotgun (WGS) entry which is preliminary data.</text>
</comment>
<sequence>MLGFVAASGIVSEPQARASREDVIRHFNAAGAAIGTARSSAQTVRPCFAGMISCCAVLSTTRARRARDASDPEHGEATIYIKDEAVRICHSIYGPVPGSDGAILQHGENVYNIQMHGMQGRIDAEGFHCCGYVNPIVAAPPPASPEPKVSRQPVTRLQKACRNLAAILGREAFSKEDYQSMRNEGSASNALLSEIKAMGDDYGGWAAFEANRGHEESSEQQVSSNQWRQLRREIQPQFFVPGAGHFFPKEAYDSWHQQQNARWLPTVTELRATGYMLKHFAQLETEANDAADGVRQTLLTGPEQLVSYVLRHHAFWAKAENARRLDEVEEADVAELPKKPKSLLERLERRRKKRLAAERAKKDKPFEHLQRIPPLPVPGEPWEFRVLSSEVQVREAAERLKNCAASYIPDVVAQKCALVGLFEKQKGDGNKMSTIIAMGELFAEGSVSDGRIVTSWGQRVEACNESLTKAQKQHFKRARQGFSQLWTKAVQDEIDAVLPRQAAGERVIAKPVDQRLLAFRHLSVLGRRVALIKLARVIESEGYTPERKSLAQGFVEHALNRRMGGTIPDVIVGSCLAIAGKARDSSLLRTIMGTMAWRKLSLPRTIMGTTGLIKLIRKEGDLTMKQWTDFWLSDLPMDPGILAEEMCRLLRTLPEQEKEATELAGRVVGRLLTARLGKDELHSVARSVFATVRQLDGNAKLTVLLSDLPFQKSDLMGTLMSAAKARDASLVDGIISRLLKAGVGPQETKEVLQQALRLDKDTKLLVLLSDLPFQKSDLMGTLTEQLMSAAKARDALLADRIISRLLKAGVGPKETKEVLKQALRLDKHAKLLVLLSDLPFQKSDLMCALTEQLMSAAKARDASLADRIISRLLKAGVGPKETKEVLKQALRLDKHAKLLVLLSDLPFQKSDLMCALTEQLMSAAKARDASLADRIISRLLKAGVGPKETKEVLKQALRLDKHAKLLVLLSDLPFQKSDLMCALTEQLMSAAKARDASLAERIISRLLKAGVGPKATKEVLKQALRLEKDAKLLVLLSDLPFQKSDLMCALTEQLMSAAMALDSSLADRIISRLLRAGVGPKETKELLQQALRLDKDAKLLVLLSDLPFQKSDLKQAFVEAFCEQADLGNYHFLKLLEKRLLDLALTSDETSVILDGALSLPTRAKLAVLLSELPFAASQLVEASIEPLLSAAKAHDVYLAGSITSRLLKAGVAASQTSGILEVARKLNMAAKLVILLSPLPFRSDDLVEALRNPLLSAADARAVKVVQSITERLLRANVEAAQTTGTLEEAVKLKPSARLILLLSDLPFVASPSLQHFLTRFLFMFSKQHGAKTSAIVKLIGTKLSACGMKKADADSILRSGIISGTSAQLRVLISGLPFHSGTVRRLVPELASSLVEAAARKDTELVEEAERVLRHRGIRASHTSSFLMRACHARCYSFIVHSTLPFEPRVLTSSLADAYLRELVEGTHSENEFVQRYCSATEIEMALSRAGANQVAFLACVLLLAADTLPPDAPVIRHLMDQLVHIGITTPAADYVMDRVRPELSRLLNRRM</sequence>
<dbReference type="Proteomes" id="UP000186817">
    <property type="component" value="Unassembled WGS sequence"/>
</dbReference>
<reference evidence="1 2" key="1">
    <citation type="submission" date="2016-02" db="EMBL/GenBank/DDBJ databases">
        <title>Genome analysis of coral dinoflagellate symbionts highlights evolutionary adaptations to a symbiotic lifestyle.</title>
        <authorList>
            <person name="Aranda M."/>
            <person name="Li Y."/>
            <person name="Liew Y.J."/>
            <person name="Baumgarten S."/>
            <person name="Simakov O."/>
            <person name="Wilson M."/>
            <person name="Piel J."/>
            <person name="Ashoor H."/>
            <person name="Bougouffa S."/>
            <person name="Bajic V.B."/>
            <person name="Ryu T."/>
            <person name="Ravasi T."/>
            <person name="Bayer T."/>
            <person name="Micklem G."/>
            <person name="Kim H."/>
            <person name="Bhak J."/>
            <person name="Lajeunesse T.C."/>
            <person name="Voolstra C.R."/>
        </authorList>
    </citation>
    <scope>NUCLEOTIDE SEQUENCE [LARGE SCALE GENOMIC DNA]</scope>
    <source>
        <strain evidence="1 2">CCMP2467</strain>
    </source>
</reference>
<proteinExistence type="predicted"/>
<protein>
    <submittedName>
        <fullName evidence="1">Uncharacterized protein</fullName>
    </submittedName>
</protein>
<evidence type="ECO:0000313" key="1">
    <source>
        <dbReference type="EMBL" id="OLQ13081.1"/>
    </source>
</evidence>
<accession>A0A1Q9F079</accession>
<gene>
    <name evidence="1" type="ORF">AK812_SmicGene2940</name>
</gene>
<keyword evidence="2" id="KW-1185">Reference proteome</keyword>
<organism evidence="1 2">
    <name type="scientific">Symbiodinium microadriaticum</name>
    <name type="common">Dinoflagellate</name>
    <name type="synonym">Zooxanthella microadriatica</name>
    <dbReference type="NCBI Taxonomy" id="2951"/>
    <lineage>
        <taxon>Eukaryota</taxon>
        <taxon>Sar</taxon>
        <taxon>Alveolata</taxon>
        <taxon>Dinophyceae</taxon>
        <taxon>Suessiales</taxon>
        <taxon>Symbiodiniaceae</taxon>
        <taxon>Symbiodinium</taxon>
    </lineage>
</organism>
<evidence type="ECO:0000313" key="2">
    <source>
        <dbReference type="Proteomes" id="UP000186817"/>
    </source>
</evidence>
<dbReference type="OrthoDB" id="10473137at2759"/>
<name>A0A1Q9F079_SYMMI</name>